<dbReference type="Gene3D" id="2.60.40.10">
    <property type="entry name" value="Immunoglobulins"/>
    <property type="match status" value="1"/>
</dbReference>
<reference evidence="9 10" key="1">
    <citation type="journal article" date="2018" name="Nat. Ecol. Evol.">
        <title>Shark genomes provide insights into elasmobranch evolution and the origin of vertebrates.</title>
        <authorList>
            <person name="Hara Y"/>
            <person name="Yamaguchi K"/>
            <person name="Onimaru K"/>
            <person name="Kadota M"/>
            <person name="Koyanagi M"/>
            <person name="Keeley SD"/>
            <person name="Tatsumi K"/>
            <person name="Tanaka K"/>
            <person name="Motone F"/>
            <person name="Kageyama Y"/>
            <person name="Nozu R"/>
            <person name="Adachi N"/>
            <person name="Nishimura O"/>
            <person name="Nakagawa R"/>
            <person name="Tanegashima C"/>
            <person name="Kiyatake I"/>
            <person name="Matsumoto R"/>
            <person name="Murakumo K"/>
            <person name="Nishida K"/>
            <person name="Terakita A"/>
            <person name="Kuratani S"/>
            <person name="Sato K"/>
            <person name="Hyodo S Kuraku.S."/>
        </authorList>
    </citation>
    <scope>NUCLEOTIDE SEQUENCE [LARGE SCALE GENOMIC DNA]</scope>
</reference>
<dbReference type="InterPro" id="IPR003961">
    <property type="entry name" value="FN3_dom"/>
</dbReference>
<dbReference type="AlphaFoldDB" id="A0A401PE29"/>
<evidence type="ECO:0000256" key="6">
    <source>
        <dbReference type="SAM" id="Phobius"/>
    </source>
</evidence>
<keyword evidence="10" id="KW-1185">Reference proteome</keyword>
<dbReference type="InterPro" id="IPR000372">
    <property type="entry name" value="LRRNT"/>
</dbReference>
<dbReference type="PANTHER" id="PTHR45712:SF16">
    <property type="entry name" value="LEUCINE-RICH REPEAT TRANSMEMBRANE PROTEIN FLRT2"/>
    <property type="match status" value="1"/>
</dbReference>
<dbReference type="InterPro" id="IPR001611">
    <property type="entry name" value="Leu-rich_rpt"/>
</dbReference>
<dbReference type="GO" id="GO:0007155">
    <property type="term" value="P:cell adhesion"/>
    <property type="evidence" value="ECO:0007669"/>
    <property type="project" value="UniProtKB-KW"/>
</dbReference>
<feature type="transmembrane region" description="Helical" evidence="6">
    <location>
        <begin position="540"/>
        <end position="563"/>
    </location>
</feature>
<dbReference type="InterPro" id="IPR000483">
    <property type="entry name" value="Cys-rich_flank_reg_C"/>
</dbReference>
<dbReference type="OMA" id="TDWALLM"/>
<protein>
    <recommendedName>
        <fullName evidence="8">Fibronectin type-III domain-containing protein</fullName>
    </recommendedName>
</protein>
<dbReference type="GO" id="GO:0043005">
    <property type="term" value="C:neuron projection"/>
    <property type="evidence" value="ECO:0007669"/>
    <property type="project" value="UniProtKB-SubCell"/>
</dbReference>
<keyword evidence="5" id="KW-0325">Glycoprotein</keyword>
<dbReference type="SUPFAM" id="SSF52058">
    <property type="entry name" value="L domain-like"/>
    <property type="match status" value="1"/>
</dbReference>
<keyword evidence="6" id="KW-0812">Transmembrane</keyword>
<evidence type="ECO:0000256" key="4">
    <source>
        <dbReference type="ARBA" id="ARBA00023157"/>
    </source>
</evidence>
<dbReference type="OrthoDB" id="676979at2759"/>
<dbReference type="SMART" id="SM00082">
    <property type="entry name" value="LRRCT"/>
    <property type="match status" value="1"/>
</dbReference>
<dbReference type="GO" id="GO:0005886">
    <property type="term" value="C:plasma membrane"/>
    <property type="evidence" value="ECO:0007669"/>
    <property type="project" value="UniProtKB-SubCell"/>
</dbReference>
<feature type="signal peptide" evidence="7">
    <location>
        <begin position="1"/>
        <end position="34"/>
    </location>
</feature>
<name>A0A401PE29_SCYTO</name>
<comment type="caution">
    <text evidence="9">The sequence shown here is derived from an EMBL/GenBank/DDBJ whole genome shotgun (WGS) entry which is preliminary data.</text>
</comment>
<dbReference type="CDD" id="cd00063">
    <property type="entry name" value="FN3"/>
    <property type="match status" value="1"/>
</dbReference>
<dbReference type="InterPro" id="IPR003591">
    <property type="entry name" value="Leu-rich_rpt_typical-subtyp"/>
</dbReference>
<evidence type="ECO:0000256" key="5">
    <source>
        <dbReference type="ARBA" id="ARBA00023180"/>
    </source>
</evidence>
<keyword evidence="3" id="KW-0677">Repeat</keyword>
<dbReference type="STRING" id="75743.A0A401PE29"/>
<accession>A0A401PE29</accession>
<keyword evidence="6" id="KW-1133">Transmembrane helix</keyword>
<dbReference type="GO" id="GO:0005789">
    <property type="term" value="C:endoplasmic reticulum membrane"/>
    <property type="evidence" value="ECO:0007669"/>
    <property type="project" value="UniProtKB-SubCell"/>
</dbReference>
<dbReference type="InterPro" id="IPR050333">
    <property type="entry name" value="SLRP"/>
</dbReference>
<keyword evidence="6" id="KW-0472">Membrane</keyword>
<dbReference type="InterPro" id="IPR013783">
    <property type="entry name" value="Ig-like_fold"/>
</dbReference>
<dbReference type="Proteomes" id="UP000288216">
    <property type="component" value="Unassembled WGS sequence"/>
</dbReference>
<keyword evidence="2 7" id="KW-0732">Signal</keyword>
<sequence length="659" mass="73236">MGMSRTRVCFMDWITLLQLWIMFLLGLCAPVTEADFCPSECRCDQKFVYCNDRGLTSVPAGIPEGAAILYLQNNAINNAGFPLDLRNVLSVQTVYLYGNELDEFPVNLPKNMKELHLQENNIQTVSREAIGQLQKLEKLHLDDNSISTVGIEDGAFREATNLKLLFLSRNHLSSVPIGLPLGLEELRLDENRIATVSELAFRNLTNLQRLVLDGNLLTDGGIAEGALEQLMKLTEFSLVRNSLTVPPPNIPGGNLVKLNLQENQINQIPVTAFTQLKRLEKLDLSGNQLRMLLKGVFDGMTSLKQILLRNNPWYCDCNIKWVTKWLQSLSFSINVRGLMCQGPDKVRGMAIRDLNINLVSCPITTPAPHGTPIPPAPLPSATVTVIASTFDPATNTSILPFAPGPTTLVPTGDKEFTDPLPVGQLRLSVQFVNDSCIQISWLAIFAVTKYRITWVKLGHSLVGGIMNERIVSGDTEQLSLLNLEPKSTYRICMVLLDASNSFRPEDDTVCSEATTKPSSFNTNMASSPEQATQQDLSSPLLLAGLIGGAVILVLVALLSIFCWHMHKKGKYNSHSWKYNRGRRKDDYCEAGTKKDNSILEITESSFHIVSLNNEQMLKEDFRLQSVYPPNGAINFTDCHTRSNSRYCTNRAPDLEQCHS</sequence>
<dbReference type="InterPro" id="IPR032675">
    <property type="entry name" value="LRR_dom_sf"/>
</dbReference>
<dbReference type="GO" id="GO:0005615">
    <property type="term" value="C:extracellular space"/>
    <property type="evidence" value="ECO:0007669"/>
    <property type="project" value="TreeGrafter"/>
</dbReference>
<evidence type="ECO:0000256" key="1">
    <source>
        <dbReference type="ARBA" id="ARBA00022614"/>
    </source>
</evidence>
<evidence type="ECO:0000259" key="8">
    <source>
        <dbReference type="PROSITE" id="PS50853"/>
    </source>
</evidence>
<feature type="chain" id="PRO_5019016238" description="Fibronectin type-III domain-containing protein" evidence="7">
    <location>
        <begin position="35"/>
        <end position="659"/>
    </location>
</feature>
<dbReference type="PROSITE" id="PS51450">
    <property type="entry name" value="LRR"/>
    <property type="match status" value="2"/>
</dbReference>
<dbReference type="EMBL" id="BFAA01003452">
    <property type="protein sequence ID" value="GCB71361.1"/>
    <property type="molecule type" value="Genomic_DNA"/>
</dbReference>
<keyword evidence="1" id="KW-0433">Leucine-rich repeat</keyword>
<evidence type="ECO:0000256" key="2">
    <source>
        <dbReference type="ARBA" id="ARBA00022729"/>
    </source>
</evidence>
<organism evidence="9 10">
    <name type="scientific">Scyliorhinus torazame</name>
    <name type="common">Cloudy catshark</name>
    <name type="synonym">Catulus torazame</name>
    <dbReference type="NCBI Taxonomy" id="75743"/>
    <lineage>
        <taxon>Eukaryota</taxon>
        <taxon>Metazoa</taxon>
        <taxon>Chordata</taxon>
        <taxon>Craniata</taxon>
        <taxon>Vertebrata</taxon>
        <taxon>Chondrichthyes</taxon>
        <taxon>Elasmobranchii</taxon>
        <taxon>Galeomorphii</taxon>
        <taxon>Galeoidea</taxon>
        <taxon>Carcharhiniformes</taxon>
        <taxon>Scyliorhinidae</taxon>
        <taxon>Scyliorhinus</taxon>
    </lineage>
</organism>
<evidence type="ECO:0000313" key="9">
    <source>
        <dbReference type="EMBL" id="GCB71361.1"/>
    </source>
</evidence>
<keyword evidence="4" id="KW-1015">Disulfide bond</keyword>
<evidence type="ECO:0000256" key="7">
    <source>
        <dbReference type="SAM" id="SignalP"/>
    </source>
</evidence>
<evidence type="ECO:0000313" key="10">
    <source>
        <dbReference type="Proteomes" id="UP000288216"/>
    </source>
</evidence>
<evidence type="ECO:0000256" key="3">
    <source>
        <dbReference type="ARBA" id="ARBA00022737"/>
    </source>
</evidence>
<dbReference type="GO" id="GO:0005925">
    <property type="term" value="C:focal adhesion"/>
    <property type="evidence" value="ECO:0007669"/>
    <property type="project" value="UniProtKB-SubCell"/>
</dbReference>
<feature type="domain" description="Fibronectin type-III" evidence="8">
    <location>
        <begin position="421"/>
        <end position="518"/>
    </location>
</feature>
<dbReference type="Pfam" id="PF13855">
    <property type="entry name" value="LRR_8"/>
    <property type="match status" value="3"/>
</dbReference>
<dbReference type="PROSITE" id="PS50853">
    <property type="entry name" value="FN3"/>
    <property type="match status" value="1"/>
</dbReference>
<dbReference type="Pfam" id="PF01462">
    <property type="entry name" value="LRRNT"/>
    <property type="match status" value="1"/>
</dbReference>
<dbReference type="SMART" id="SM00369">
    <property type="entry name" value="LRR_TYP"/>
    <property type="match status" value="8"/>
</dbReference>
<dbReference type="SUPFAM" id="SSF49265">
    <property type="entry name" value="Fibronectin type III"/>
    <property type="match status" value="1"/>
</dbReference>
<dbReference type="PANTHER" id="PTHR45712">
    <property type="entry name" value="AGAP008170-PA"/>
    <property type="match status" value="1"/>
</dbReference>
<dbReference type="InterPro" id="IPR036116">
    <property type="entry name" value="FN3_sf"/>
</dbReference>
<gene>
    <name evidence="9" type="ORF">scyTo_0008817</name>
</gene>
<dbReference type="SMART" id="SM00013">
    <property type="entry name" value="LRRNT"/>
    <property type="match status" value="1"/>
</dbReference>
<dbReference type="Gene3D" id="3.80.10.10">
    <property type="entry name" value="Ribonuclease Inhibitor"/>
    <property type="match status" value="1"/>
</dbReference>
<proteinExistence type="predicted"/>